<organism evidence="1 2">
    <name type="scientific">Aquamicrobium defluvii</name>
    <dbReference type="NCBI Taxonomy" id="69279"/>
    <lineage>
        <taxon>Bacteria</taxon>
        <taxon>Pseudomonadati</taxon>
        <taxon>Pseudomonadota</taxon>
        <taxon>Alphaproteobacteria</taxon>
        <taxon>Hyphomicrobiales</taxon>
        <taxon>Phyllobacteriaceae</taxon>
        <taxon>Aquamicrobium</taxon>
    </lineage>
</organism>
<gene>
    <name evidence="1" type="ORF">BG36_01885</name>
</gene>
<reference evidence="1 2" key="1">
    <citation type="submission" date="2014-02" db="EMBL/GenBank/DDBJ databases">
        <title>Aquamicrobium defluvii Genome sequencing.</title>
        <authorList>
            <person name="Wang X."/>
        </authorList>
    </citation>
    <scope>NUCLEOTIDE SEQUENCE [LARGE SCALE GENOMIC DNA]</scope>
    <source>
        <strain evidence="1 2">W13Z1</strain>
    </source>
</reference>
<evidence type="ECO:0000313" key="2">
    <source>
        <dbReference type="Proteomes" id="UP000019849"/>
    </source>
</evidence>
<proteinExistence type="predicted"/>
<sequence length="103" mass="11136">MARCSVGIDRAIPPIAATSFIHRSDIIETELGRLHFGDQASGVRPDLIDPPMSSGVNRTTAISTSVDTIQLLDEVCQIVQSRIIIAANNEELVKFPDDSGGFR</sequence>
<dbReference type="RefSeq" id="WP_035022581.1">
    <property type="nucleotide sequence ID" value="NZ_KK073877.1"/>
</dbReference>
<dbReference type="EMBL" id="JENY01000001">
    <property type="protein sequence ID" value="EXL10652.1"/>
    <property type="molecule type" value="Genomic_DNA"/>
</dbReference>
<evidence type="ECO:0000313" key="1">
    <source>
        <dbReference type="EMBL" id="EXL10652.1"/>
    </source>
</evidence>
<dbReference type="AlphaFoldDB" id="A0A011U2H6"/>
<comment type="caution">
    <text evidence="1">The sequence shown here is derived from an EMBL/GenBank/DDBJ whole genome shotgun (WGS) entry which is preliminary data.</text>
</comment>
<dbReference type="Proteomes" id="UP000019849">
    <property type="component" value="Unassembled WGS sequence"/>
</dbReference>
<protein>
    <submittedName>
        <fullName evidence="1">Uncharacterized protein</fullName>
    </submittedName>
</protein>
<dbReference type="STRING" id="69279.BG36_01885"/>
<dbReference type="HOGENOM" id="CLU_2257881_0_0_5"/>
<accession>A0A011U2H6</accession>
<name>A0A011U2H6_9HYPH</name>